<name>A0A384ZW69_9CAUD</name>
<accession>A0A384ZW69</accession>
<reference evidence="1 2" key="1">
    <citation type="journal article" date="2018" name="Front. Microbiol.">
        <title>Jumbo Bacteriophages Are Represented Within an Increasing Diversity of Environmental Viruses Infecting the Emerging Phytopathogen, Dickeya solani.</title>
        <authorList>
            <person name="Day A.W."/>
            <person name="Ahn J."/>
            <person name="Salmond G.P.C."/>
        </authorList>
    </citation>
    <scope>NUCLEOTIDE SEQUENCE [LARGE SCALE GENOMIC DNA]</scope>
</reference>
<sequence length="155" mass="17494">MIVNVPAYDKNYFIQNGLVWGSFRGQLKSVQTVFDTSYVIGFSAITKNALIFTAEQFSGYILMRPWMMRGSLVYPDSSQYFKTQWQKTFVFPQMNTQNTEAKDLDNTYVSSAPFTPKANGIEYVAQDNPIVDFLVSAISVKEPDYVFIPVGGHVG</sequence>
<dbReference type="Proteomes" id="UP000263742">
    <property type="component" value="Segment"/>
</dbReference>
<protein>
    <submittedName>
        <fullName evidence="1">Uncharacterized protein</fullName>
    </submittedName>
</protein>
<evidence type="ECO:0000313" key="1">
    <source>
        <dbReference type="EMBL" id="AXG66482.1"/>
    </source>
</evidence>
<evidence type="ECO:0000313" key="2">
    <source>
        <dbReference type="Proteomes" id="UP000263742"/>
    </source>
</evidence>
<organism evidence="1 2">
    <name type="scientific">Dickeya phage vB_DsoM_JA13</name>
    <dbReference type="NCBI Taxonomy" id="2283030"/>
    <lineage>
        <taxon>Viruses</taxon>
        <taxon>Duplodnaviria</taxon>
        <taxon>Heunggongvirae</taxon>
        <taxon>Uroviricota</taxon>
        <taxon>Caudoviricetes</taxon>
        <taxon>Salmondvirus</taxon>
        <taxon>Salmondvirus JA11</taxon>
    </lineage>
</organism>
<proteinExistence type="predicted"/>
<dbReference type="EMBL" id="MH460460">
    <property type="protein sequence ID" value="AXG66482.1"/>
    <property type="molecule type" value="Genomic_DNA"/>
</dbReference>
<gene>
    <name evidence="1" type="ORF">JA13_079</name>
</gene>